<evidence type="ECO:0000313" key="2">
    <source>
        <dbReference type="Proteomes" id="UP001177021"/>
    </source>
</evidence>
<dbReference type="EMBL" id="CASHSV030000409">
    <property type="protein sequence ID" value="CAJ2663330.1"/>
    <property type="molecule type" value="Genomic_DNA"/>
</dbReference>
<protein>
    <submittedName>
        <fullName evidence="1">Uncharacterized protein</fullName>
    </submittedName>
</protein>
<reference evidence="1" key="1">
    <citation type="submission" date="2023-10" db="EMBL/GenBank/DDBJ databases">
        <authorList>
            <person name="Rodriguez Cubillos JULIANA M."/>
            <person name="De Vega J."/>
        </authorList>
    </citation>
    <scope>NUCLEOTIDE SEQUENCE</scope>
</reference>
<proteinExistence type="predicted"/>
<organism evidence="1 2">
    <name type="scientific">Trifolium pratense</name>
    <name type="common">Red clover</name>
    <dbReference type="NCBI Taxonomy" id="57577"/>
    <lineage>
        <taxon>Eukaryota</taxon>
        <taxon>Viridiplantae</taxon>
        <taxon>Streptophyta</taxon>
        <taxon>Embryophyta</taxon>
        <taxon>Tracheophyta</taxon>
        <taxon>Spermatophyta</taxon>
        <taxon>Magnoliopsida</taxon>
        <taxon>eudicotyledons</taxon>
        <taxon>Gunneridae</taxon>
        <taxon>Pentapetalae</taxon>
        <taxon>rosids</taxon>
        <taxon>fabids</taxon>
        <taxon>Fabales</taxon>
        <taxon>Fabaceae</taxon>
        <taxon>Papilionoideae</taxon>
        <taxon>50 kb inversion clade</taxon>
        <taxon>NPAAA clade</taxon>
        <taxon>Hologalegina</taxon>
        <taxon>IRL clade</taxon>
        <taxon>Trifolieae</taxon>
        <taxon>Trifolium</taxon>
    </lineage>
</organism>
<evidence type="ECO:0000313" key="1">
    <source>
        <dbReference type="EMBL" id="CAJ2663330.1"/>
    </source>
</evidence>
<sequence length="694" mass="77600">MATDEANSIGMEVQEITKCNETIETSVKERNTSFPKLRRCRLNSLNVEAGKVSGITDHSSELSWMATLSLAFQSLGVVYGDIGTSPLYVFASSFTNGTIDHSDDILGVLSIIYYTILVFPLLKYCFIVLLANDNGNGGAFALYSLLCRHAKVSLIPNQQPEDMQLSNYKLETLSSNQKLKQKLENNYFARVLFLFMTILGTTMVIGDGFFTPPMSVISAVSGISSKLGQDYVVGITIVILVSLFMVQRFGTDKVGFSFAPIITIWFILIGGTGLYNLFKYDVGVLRAINPKYIVNYFQRDGKKAWMSLGGIFLCISGPLYWPTFVIAVIASIIASQAIVSGAFSIASQALSMGCFPRVKVVHTSATHEGQVYIPAINYMFMFACIAVTILFRTSEKLSNAYGVAIVCDMTITTFLVSIVMLIVWKKSIWQVALFSIPFGCIELLYLSSQMVKFKEGGFLPLVSAIIFTIVMGIWFYAQKEKYMFELNNKVSSESLIKLVNDLSTNRIHGFGVLYSELVQGIPPIFAHFIANIPTIHSVVVFVSMKAIPISNVVLEERFLFRYVEPKECKIFRCIVRHGYNDVIGDSMEFESQLVQYLKEFIIQESNYMSELDSIQSPGVVEGIENEIKFIDEALGKGVVYMLGEIDVVANPKSSILNKIIVNTYTFLRRNFQQRDELMAIPRRKLLKVGMTYEI</sequence>
<name>A0ACB0L1T0_TRIPR</name>
<gene>
    <name evidence="1" type="ORF">MILVUS5_LOCUS28779</name>
</gene>
<accession>A0ACB0L1T0</accession>
<comment type="caution">
    <text evidence="1">The sequence shown here is derived from an EMBL/GenBank/DDBJ whole genome shotgun (WGS) entry which is preliminary data.</text>
</comment>
<dbReference type="Proteomes" id="UP001177021">
    <property type="component" value="Unassembled WGS sequence"/>
</dbReference>
<keyword evidence="2" id="KW-1185">Reference proteome</keyword>